<evidence type="ECO:0000256" key="2">
    <source>
        <dbReference type="ARBA" id="ARBA00022806"/>
    </source>
</evidence>
<dbReference type="InterPro" id="IPR055124">
    <property type="entry name" value="PIN-like_DDX60"/>
</dbReference>
<organism evidence="4 5">
    <name type="scientific">Desmophyllum pertusum</name>
    <dbReference type="NCBI Taxonomy" id="174260"/>
    <lineage>
        <taxon>Eukaryota</taxon>
        <taxon>Metazoa</taxon>
        <taxon>Cnidaria</taxon>
        <taxon>Anthozoa</taxon>
        <taxon>Hexacorallia</taxon>
        <taxon>Scleractinia</taxon>
        <taxon>Caryophylliina</taxon>
        <taxon>Caryophylliidae</taxon>
        <taxon>Desmophyllum</taxon>
    </lineage>
</organism>
<evidence type="ECO:0000259" key="3">
    <source>
        <dbReference type="Pfam" id="PF23002"/>
    </source>
</evidence>
<dbReference type="Pfam" id="PF23002">
    <property type="entry name" value="PIN-like_DDX60"/>
    <property type="match status" value="1"/>
</dbReference>
<sequence length="324" mass="37591">MDRQINILTDFVDAEIFLIDGDSLLLELFGEKSLDWSHGGQFLHLTYLLERFLQYFTDKGGVFHIVFFKEMEIIWKSHPSMLLARQALILHLQYNTSFTVITSIDNFWEKQWKDYIDDKIPAFLLLTDAENIPWKTTRAKKAGLEFFFHSFLLHCLGQGLNCVFMSGIQMTATKVMGFYMESWPDHKTFFTKHKIPVCKTWQFLMRFWRDQASRNSPQSESPPQGGCRELATVLTCAQVLCKLLNEPNTSKIHTSLWEILKSIHDSSADNLLDMASVADLMDGRLVHTLFFFILEQRSMGLEGLNLPEDVIKEQRLHGEKLLLL</sequence>
<keyword evidence="2 4" id="KW-0347">Helicase</keyword>
<dbReference type="PANTHER" id="PTHR44533">
    <property type="entry name" value="DEAD/H RNA HELICASE, PUTATIVE-RELATED"/>
    <property type="match status" value="1"/>
</dbReference>
<dbReference type="EMBL" id="MU825874">
    <property type="protein sequence ID" value="KAJ7386936.1"/>
    <property type="molecule type" value="Genomic_DNA"/>
</dbReference>
<evidence type="ECO:0000256" key="1">
    <source>
        <dbReference type="ARBA" id="ARBA00022801"/>
    </source>
</evidence>
<dbReference type="InterPro" id="IPR052431">
    <property type="entry name" value="SKI2_subfamily_helicases"/>
</dbReference>
<protein>
    <submittedName>
        <fullName evidence="4">ATP-dependent RNA helicase ddx60</fullName>
        <ecNumber evidence="4">3.6.4.13</ecNumber>
    </submittedName>
</protein>
<keyword evidence="1 4" id="KW-0378">Hydrolase</keyword>
<evidence type="ECO:0000313" key="5">
    <source>
        <dbReference type="Proteomes" id="UP001163046"/>
    </source>
</evidence>
<dbReference type="AlphaFoldDB" id="A0A9X0D576"/>
<keyword evidence="5" id="KW-1185">Reference proteome</keyword>
<dbReference type="GO" id="GO:0016787">
    <property type="term" value="F:hydrolase activity"/>
    <property type="evidence" value="ECO:0007669"/>
    <property type="project" value="UniProtKB-KW"/>
</dbReference>
<evidence type="ECO:0000313" key="4">
    <source>
        <dbReference type="EMBL" id="KAJ7386936.1"/>
    </source>
</evidence>
<feature type="domain" description="ATP-dependent RNA helicase DDX60 PIN-like" evidence="3">
    <location>
        <begin position="5"/>
        <end position="211"/>
    </location>
</feature>
<keyword evidence="2 4" id="KW-0067">ATP-binding</keyword>
<dbReference type="GO" id="GO:0005737">
    <property type="term" value="C:cytoplasm"/>
    <property type="evidence" value="ECO:0007669"/>
    <property type="project" value="TreeGrafter"/>
</dbReference>
<dbReference type="Proteomes" id="UP001163046">
    <property type="component" value="Unassembled WGS sequence"/>
</dbReference>
<keyword evidence="2 4" id="KW-0547">Nucleotide-binding</keyword>
<accession>A0A9X0D576</accession>
<proteinExistence type="predicted"/>
<dbReference type="PANTHER" id="PTHR44533:SF4">
    <property type="entry name" value="DEAD_H RNA HELICASE, PUTATIVE-RELATED"/>
    <property type="match status" value="1"/>
</dbReference>
<reference evidence="4" key="1">
    <citation type="submission" date="2023-01" db="EMBL/GenBank/DDBJ databases">
        <title>Genome assembly of the deep-sea coral Lophelia pertusa.</title>
        <authorList>
            <person name="Herrera S."/>
            <person name="Cordes E."/>
        </authorList>
    </citation>
    <scope>NUCLEOTIDE SEQUENCE</scope>
    <source>
        <strain evidence="4">USNM1676648</strain>
        <tissue evidence="4">Polyp</tissue>
    </source>
</reference>
<dbReference type="GO" id="GO:0003724">
    <property type="term" value="F:RNA helicase activity"/>
    <property type="evidence" value="ECO:0007669"/>
    <property type="project" value="UniProtKB-EC"/>
</dbReference>
<dbReference type="EC" id="3.6.4.13" evidence="4"/>
<name>A0A9X0D576_9CNID</name>
<gene>
    <name evidence="4" type="primary">DDX60_7</name>
    <name evidence="4" type="ORF">OS493_003894</name>
</gene>
<comment type="caution">
    <text evidence="4">The sequence shown here is derived from an EMBL/GenBank/DDBJ whole genome shotgun (WGS) entry which is preliminary data.</text>
</comment>
<dbReference type="OrthoDB" id="5978428at2759"/>